<comment type="caution">
    <text evidence="1">The sequence shown here is derived from an EMBL/GenBank/DDBJ whole genome shotgun (WGS) entry which is preliminary data.</text>
</comment>
<gene>
    <name evidence="1" type="ORF">TcWFU_004421</name>
</gene>
<sequence length="93" mass="9963">MTAAAVMVSVGERATAAVAGFEDVIECGSMAVDFAAVVAVADVGIDEGDEDWDGVEDYGVGDDLITWAEWEADERCKMVEVQARDFRTARKSL</sequence>
<proteinExistence type="predicted"/>
<name>A0ABR4QLG3_9CEST</name>
<evidence type="ECO:0000313" key="1">
    <source>
        <dbReference type="EMBL" id="KAL5110245.1"/>
    </source>
</evidence>
<dbReference type="EMBL" id="JAKROA010000002">
    <property type="protein sequence ID" value="KAL5110245.1"/>
    <property type="molecule type" value="Genomic_DNA"/>
</dbReference>
<protein>
    <submittedName>
        <fullName evidence="1">Uncharacterized protein</fullName>
    </submittedName>
</protein>
<reference evidence="1 2" key="1">
    <citation type="journal article" date="2022" name="Front. Cell. Infect. Microbiol.">
        <title>The Genomes of Two Strains of Taenia crassiceps the Animal Model for the Study of Human Cysticercosis.</title>
        <authorList>
            <person name="Bobes R.J."/>
            <person name="Estrada K."/>
            <person name="Rios-Valencia D.G."/>
            <person name="Calderon-Gallegos A."/>
            <person name="de la Torre P."/>
            <person name="Carrero J.C."/>
            <person name="Sanchez-Flores A."/>
            <person name="Laclette J.P."/>
        </authorList>
    </citation>
    <scope>NUCLEOTIDE SEQUENCE [LARGE SCALE GENOMIC DNA]</scope>
    <source>
        <strain evidence="1">WFUcys</strain>
    </source>
</reference>
<evidence type="ECO:0000313" key="2">
    <source>
        <dbReference type="Proteomes" id="UP001651158"/>
    </source>
</evidence>
<keyword evidence="2" id="KW-1185">Reference proteome</keyword>
<dbReference type="Proteomes" id="UP001651158">
    <property type="component" value="Unassembled WGS sequence"/>
</dbReference>
<accession>A0ABR4QLG3</accession>
<organism evidence="1 2">
    <name type="scientific">Taenia crassiceps</name>
    <dbReference type="NCBI Taxonomy" id="6207"/>
    <lineage>
        <taxon>Eukaryota</taxon>
        <taxon>Metazoa</taxon>
        <taxon>Spiralia</taxon>
        <taxon>Lophotrochozoa</taxon>
        <taxon>Platyhelminthes</taxon>
        <taxon>Cestoda</taxon>
        <taxon>Eucestoda</taxon>
        <taxon>Cyclophyllidea</taxon>
        <taxon>Taeniidae</taxon>
        <taxon>Taenia</taxon>
    </lineage>
</organism>